<dbReference type="EMBL" id="JAADJZ010000011">
    <property type="protein sequence ID" value="KAF2871664.1"/>
    <property type="molecule type" value="Genomic_DNA"/>
</dbReference>
<name>A0A7C8MKQ0_9PLEO</name>
<keyword evidence="1" id="KW-0472">Membrane</keyword>
<feature type="transmembrane region" description="Helical" evidence="1">
    <location>
        <begin position="108"/>
        <end position="132"/>
    </location>
</feature>
<organism evidence="2 3">
    <name type="scientific">Massariosphaeria phaeospora</name>
    <dbReference type="NCBI Taxonomy" id="100035"/>
    <lineage>
        <taxon>Eukaryota</taxon>
        <taxon>Fungi</taxon>
        <taxon>Dikarya</taxon>
        <taxon>Ascomycota</taxon>
        <taxon>Pezizomycotina</taxon>
        <taxon>Dothideomycetes</taxon>
        <taxon>Pleosporomycetidae</taxon>
        <taxon>Pleosporales</taxon>
        <taxon>Pleosporales incertae sedis</taxon>
        <taxon>Massariosphaeria</taxon>
    </lineage>
</organism>
<evidence type="ECO:0000256" key="1">
    <source>
        <dbReference type="SAM" id="Phobius"/>
    </source>
</evidence>
<accession>A0A7C8MKQ0</accession>
<dbReference type="AlphaFoldDB" id="A0A7C8MKQ0"/>
<protein>
    <submittedName>
        <fullName evidence="2">Uncharacterized protein</fullName>
    </submittedName>
</protein>
<reference evidence="2 3" key="1">
    <citation type="submission" date="2020-01" db="EMBL/GenBank/DDBJ databases">
        <authorList>
            <consortium name="DOE Joint Genome Institute"/>
            <person name="Haridas S."/>
            <person name="Albert R."/>
            <person name="Binder M."/>
            <person name="Bloem J."/>
            <person name="Labutti K."/>
            <person name="Salamov A."/>
            <person name="Andreopoulos B."/>
            <person name="Baker S.E."/>
            <person name="Barry K."/>
            <person name="Bills G."/>
            <person name="Bluhm B.H."/>
            <person name="Cannon C."/>
            <person name="Castanera R."/>
            <person name="Culley D.E."/>
            <person name="Daum C."/>
            <person name="Ezra D."/>
            <person name="Gonzalez J.B."/>
            <person name="Henrissat B."/>
            <person name="Kuo A."/>
            <person name="Liang C."/>
            <person name="Lipzen A."/>
            <person name="Lutzoni F."/>
            <person name="Magnuson J."/>
            <person name="Mondo S."/>
            <person name="Nolan M."/>
            <person name="Ohm R."/>
            <person name="Pangilinan J."/>
            <person name="Park H.-J.H."/>
            <person name="Ramirez L."/>
            <person name="Alfaro M."/>
            <person name="Sun H."/>
            <person name="Tritt A."/>
            <person name="Yoshinaga Y."/>
            <person name="Zwiers L.-H.L."/>
            <person name="Turgeon B.G."/>
            <person name="Goodwin S.B."/>
            <person name="Spatafora J.W."/>
            <person name="Crous P.W."/>
            <person name="Grigoriev I.V."/>
        </authorList>
    </citation>
    <scope>NUCLEOTIDE SEQUENCE [LARGE SCALE GENOMIC DNA]</scope>
    <source>
        <strain evidence="2 3">CBS 611.86</strain>
    </source>
</reference>
<evidence type="ECO:0000313" key="3">
    <source>
        <dbReference type="Proteomes" id="UP000481861"/>
    </source>
</evidence>
<keyword evidence="1" id="KW-0812">Transmembrane</keyword>
<comment type="caution">
    <text evidence="2">The sequence shown here is derived from an EMBL/GenBank/DDBJ whole genome shotgun (WGS) entry which is preliminary data.</text>
</comment>
<dbReference type="Proteomes" id="UP000481861">
    <property type="component" value="Unassembled WGS sequence"/>
</dbReference>
<evidence type="ECO:0000313" key="2">
    <source>
        <dbReference type="EMBL" id="KAF2871664.1"/>
    </source>
</evidence>
<keyword evidence="1" id="KW-1133">Transmembrane helix</keyword>
<feature type="transmembrane region" description="Helical" evidence="1">
    <location>
        <begin position="188"/>
        <end position="206"/>
    </location>
</feature>
<dbReference type="OrthoDB" id="3785564at2759"/>
<feature type="transmembrane region" description="Helical" evidence="1">
    <location>
        <begin position="12"/>
        <end position="33"/>
    </location>
</feature>
<keyword evidence="3" id="KW-1185">Reference proteome</keyword>
<proteinExistence type="predicted"/>
<feature type="transmembrane region" description="Helical" evidence="1">
    <location>
        <begin position="73"/>
        <end position="96"/>
    </location>
</feature>
<gene>
    <name evidence="2" type="ORF">BDV95DRAFT_46223</name>
</gene>
<sequence>MLHTIRQRITYLTYFIFTASGVLLGLSIAEVALESRVLRVFRNLNIQVPGSSIAEWLFVSLNPQNLRTGPSDGIFIVGVFGIVASLLGLAWMGSVWYGVREQRQLNRIGLVTCAGFVVNLVVALSILTYVFVVESKETLPRYFNKDWMRHLFTHEYYICEAFPSLVNNAEDYYGFAACGVAQAARYEIIVIALASVLLTALGMLQAHKSGIHRKLKWDPDVEKGLPSKAGVREGYRLGHYYRSRVQSPVAPLSAKNRDAAGIQTPRAALMSHRISIVGYYAKL</sequence>